<protein>
    <submittedName>
        <fullName evidence="2">Uncharacterized protein</fullName>
    </submittedName>
</protein>
<gene>
    <name evidence="2" type="ORF">E2C01_017518</name>
</gene>
<organism evidence="2 3">
    <name type="scientific">Portunus trituberculatus</name>
    <name type="common">Swimming crab</name>
    <name type="synonym">Neptunus trituberculatus</name>
    <dbReference type="NCBI Taxonomy" id="210409"/>
    <lineage>
        <taxon>Eukaryota</taxon>
        <taxon>Metazoa</taxon>
        <taxon>Ecdysozoa</taxon>
        <taxon>Arthropoda</taxon>
        <taxon>Crustacea</taxon>
        <taxon>Multicrustacea</taxon>
        <taxon>Malacostraca</taxon>
        <taxon>Eumalacostraca</taxon>
        <taxon>Eucarida</taxon>
        <taxon>Decapoda</taxon>
        <taxon>Pleocyemata</taxon>
        <taxon>Brachyura</taxon>
        <taxon>Eubrachyura</taxon>
        <taxon>Portunoidea</taxon>
        <taxon>Portunidae</taxon>
        <taxon>Portuninae</taxon>
        <taxon>Portunus</taxon>
    </lineage>
</organism>
<proteinExistence type="predicted"/>
<feature type="compositionally biased region" description="Polar residues" evidence="1">
    <location>
        <begin position="1"/>
        <end position="14"/>
    </location>
</feature>
<evidence type="ECO:0000313" key="3">
    <source>
        <dbReference type="Proteomes" id="UP000324222"/>
    </source>
</evidence>
<evidence type="ECO:0000256" key="1">
    <source>
        <dbReference type="SAM" id="MobiDB-lite"/>
    </source>
</evidence>
<sequence length="79" mass="8612">MCSSPITISSSCRPTRSGCGQEESSSCMISESSIILFSSSMTQRWQYAWPGSELKFQELVAEFAFVANASTGADDDDDR</sequence>
<comment type="caution">
    <text evidence="2">The sequence shown here is derived from an EMBL/GenBank/DDBJ whole genome shotgun (WGS) entry which is preliminary data.</text>
</comment>
<feature type="region of interest" description="Disordered" evidence="1">
    <location>
        <begin position="1"/>
        <end position="23"/>
    </location>
</feature>
<reference evidence="2 3" key="1">
    <citation type="submission" date="2019-05" db="EMBL/GenBank/DDBJ databases">
        <title>Another draft genome of Portunus trituberculatus and its Hox gene families provides insights of decapod evolution.</title>
        <authorList>
            <person name="Jeong J.-H."/>
            <person name="Song I."/>
            <person name="Kim S."/>
            <person name="Choi T."/>
            <person name="Kim D."/>
            <person name="Ryu S."/>
            <person name="Kim W."/>
        </authorList>
    </citation>
    <scope>NUCLEOTIDE SEQUENCE [LARGE SCALE GENOMIC DNA]</scope>
    <source>
        <tissue evidence="2">Muscle</tissue>
    </source>
</reference>
<dbReference type="AlphaFoldDB" id="A0A5B7DSQ9"/>
<dbReference type="Proteomes" id="UP000324222">
    <property type="component" value="Unassembled WGS sequence"/>
</dbReference>
<keyword evidence="3" id="KW-1185">Reference proteome</keyword>
<evidence type="ECO:0000313" key="2">
    <source>
        <dbReference type="EMBL" id="MPC24438.1"/>
    </source>
</evidence>
<dbReference type="EMBL" id="VSRR010001330">
    <property type="protein sequence ID" value="MPC24438.1"/>
    <property type="molecule type" value="Genomic_DNA"/>
</dbReference>
<name>A0A5B7DSQ9_PORTR</name>
<accession>A0A5B7DSQ9</accession>